<dbReference type="GO" id="GO:0006879">
    <property type="term" value="P:intracellular iron ion homeostasis"/>
    <property type="evidence" value="ECO:0007669"/>
    <property type="project" value="TreeGrafter"/>
</dbReference>
<evidence type="ECO:0000313" key="9">
    <source>
        <dbReference type="EMBL" id="OWQ55591.1"/>
    </source>
</evidence>
<evidence type="ECO:0000256" key="3">
    <source>
        <dbReference type="ARBA" id="ARBA00022896"/>
    </source>
</evidence>
<dbReference type="InterPro" id="IPR006620">
    <property type="entry name" value="Pro_4_hyd_alph"/>
</dbReference>
<dbReference type="NCBIfam" id="NF003975">
    <property type="entry name" value="PRK05467.1-4"/>
    <property type="match status" value="1"/>
</dbReference>
<dbReference type="GO" id="GO:0005506">
    <property type="term" value="F:iron ion binding"/>
    <property type="evidence" value="ECO:0007669"/>
    <property type="project" value="UniProtKB-UniRule"/>
</dbReference>
<dbReference type="AlphaFoldDB" id="A0A246HPQ7"/>
<keyword evidence="6 7" id="KW-0408">Iron</keyword>
<dbReference type="InterPro" id="IPR005123">
    <property type="entry name" value="Oxoglu/Fe-dep_dioxygenase_dom"/>
</dbReference>
<dbReference type="Gene3D" id="4.10.860.20">
    <property type="entry name" value="Rabenosyn, Rab binding domain"/>
    <property type="match status" value="1"/>
</dbReference>
<dbReference type="SMART" id="SM00702">
    <property type="entry name" value="P4Hc"/>
    <property type="match status" value="1"/>
</dbReference>
<dbReference type="EMBL" id="NIVS01000011">
    <property type="protein sequence ID" value="OWQ55591.1"/>
    <property type="molecule type" value="Genomic_DNA"/>
</dbReference>
<dbReference type="NCBIfam" id="NF003974">
    <property type="entry name" value="PRK05467.1-3"/>
    <property type="match status" value="1"/>
</dbReference>
<sequence>MLLHIPDVLTAEQVTQARQQLATAGWTDGRLTAGYQSAQAKHNLQLPESDPAARAVGSAILDALGRNSTFFSAALPRRIFPPLFNCYQPGQTFGFHVDNAVRYDYTAPGQPQPVRTDLSATLFLSDPDEYEGGELVIEDTYGNQRVKLPAGHMVLYPGTSLHQVTPVTAGTRLASFFWIQSMLRDDGQRRLMWDLDVSIRRLTHDHPEHSALVNLTGVYHNLLRQWADV</sequence>
<feature type="domain" description="Fe2OG dioxygenase" evidence="8">
    <location>
        <begin position="78"/>
        <end position="181"/>
    </location>
</feature>
<evidence type="ECO:0000256" key="2">
    <source>
        <dbReference type="ARBA" id="ARBA00022723"/>
    </source>
</evidence>
<accession>A0A246HPQ7</accession>
<evidence type="ECO:0000256" key="1">
    <source>
        <dbReference type="ARBA" id="ARBA00001961"/>
    </source>
</evidence>
<dbReference type="Pfam" id="PF18331">
    <property type="entry name" value="PKHD_C"/>
    <property type="match status" value="1"/>
</dbReference>
<dbReference type="PANTHER" id="PTHR41536:SF1">
    <property type="entry name" value="PKHD-TYPE HYDROXYLASE YBIX"/>
    <property type="match status" value="1"/>
</dbReference>
<keyword evidence="5 7" id="KW-0560">Oxidoreductase</keyword>
<protein>
    <submittedName>
        <fullName evidence="9">Fe2+-dependent dioxygenase</fullName>
    </submittedName>
</protein>
<dbReference type="GO" id="GO:0016706">
    <property type="term" value="F:2-oxoglutarate-dependent dioxygenase activity"/>
    <property type="evidence" value="ECO:0007669"/>
    <property type="project" value="UniProtKB-UniRule"/>
</dbReference>
<reference evidence="9 10" key="1">
    <citation type="submission" date="2017-06" db="EMBL/GenBank/DDBJ databases">
        <authorList>
            <person name="Kim H.J."/>
            <person name="Triplett B.A."/>
        </authorList>
    </citation>
    <scope>NUCLEOTIDE SEQUENCE [LARGE SCALE GENOMIC DNA]</scope>
    <source>
        <strain evidence="9 10">13146</strain>
    </source>
</reference>
<dbReference type="InterPro" id="IPR041097">
    <property type="entry name" value="PKHD_C"/>
</dbReference>
<evidence type="ECO:0000256" key="6">
    <source>
        <dbReference type="ARBA" id="ARBA00023004"/>
    </source>
</evidence>
<dbReference type="NCBIfam" id="NF003973">
    <property type="entry name" value="PRK05467.1-2"/>
    <property type="match status" value="1"/>
</dbReference>
<dbReference type="GO" id="GO:0031418">
    <property type="term" value="F:L-ascorbic acid binding"/>
    <property type="evidence" value="ECO:0007669"/>
    <property type="project" value="UniProtKB-KW"/>
</dbReference>
<proteinExistence type="inferred from homology"/>
<dbReference type="HAMAP" id="MF_00657">
    <property type="entry name" value="Hydroxyl_YbiX"/>
    <property type="match status" value="1"/>
</dbReference>
<dbReference type="Gene3D" id="2.60.120.620">
    <property type="entry name" value="q2cbj1_9rhob like domain"/>
    <property type="match status" value="1"/>
</dbReference>
<dbReference type="PROSITE" id="PS51471">
    <property type="entry name" value="FE2OG_OXY"/>
    <property type="match status" value="1"/>
</dbReference>
<dbReference type="PANTHER" id="PTHR41536">
    <property type="entry name" value="PKHD-TYPE HYDROXYLASE YBIX"/>
    <property type="match status" value="1"/>
</dbReference>
<dbReference type="GO" id="GO:0006974">
    <property type="term" value="P:DNA damage response"/>
    <property type="evidence" value="ECO:0007669"/>
    <property type="project" value="TreeGrafter"/>
</dbReference>
<evidence type="ECO:0000256" key="4">
    <source>
        <dbReference type="ARBA" id="ARBA00022964"/>
    </source>
</evidence>
<keyword evidence="4 7" id="KW-0223">Dioxygenase</keyword>
<dbReference type="OrthoDB" id="9812472at2"/>
<organism evidence="9 10">
    <name type="scientific">Stenotrophomonas maltophilia</name>
    <name type="common">Pseudomonas maltophilia</name>
    <name type="synonym">Xanthomonas maltophilia</name>
    <dbReference type="NCBI Taxonomy" id="40324"/>
    <lineage>
        <taxon>Bacteria</taxon>
        <taxon>Pseudomonadati</taxon>
        <taxon>Pseudomonadota</taxon>
        <taxon>Gammaproteobacteria</taxon>
        <taxon>Lysobacterales</taxon>
        <taxon>Lysobacteraceae</taxon>
        <taxon>Stenotrophomonas</taxon>
        <taxon>Stenotrophomonas maltophilia group</taxon>
    </lineage>
</organism>
<keyword evidence="3 7" id="KW-0847">Vitamin C</keyword>
<dbReference type="InterPro" id="IPR023550">
    <property type="entry name" value="PKHD_hydroxylase"/>
</dbReference>
<evidence type="ECO:0000256" key="7">
    <source>
        <dbReference type="HAMAP-Rule" id="MF_00657"/>
    </source>
</evidence>
<feature type="binding site" evidence="7">
    <location>
        <position position="98"/>
    </location>
    <ligand>
        <name>Fe cation</name>
        <dbReference type="ChEBI" id="CHEBI:24875"/>
    </ligand>
</feature>
<gene>
    <name evidence="9" type="ORF">CEE60_04695</name>
</gene>
<dbReference type="Proteomes" id="UP000198157">
    <property type="component" value="Unassembled WGS sequence"/>
</dbReference>
<evidence type="ECO:0000256" key="5">
    <source>
        <dbReference type="ARBA" id="ARBA00023002"/>
    </source>
</evidence>
<evidence type="ECO:0000259" key="8">
    <source>
        <dbReference type="PROSITE" id="PS51471"/>
    </source>
</evidence>
<feature type="binding site" evidence="7">
    <location>
        <position position="172"/>
    </location>
    <ligand>
        <name>2-oxoglutarate</name>
        <dbReference type="ChEBI" id="CHEBI:16810"/>
    </ligand>
</feature>
<comment type="cofactor">
    <cofactor evidence="7">
        <name>Fe(2+)</name>
        <dbReference type="ChEBI" id="CHEBI:29033"/>
    </cofactor>
    <text evidence="7">Binds 1 Fe(2+) ion per subunit.</text>
</comment>
<feature type="binding site" evidence="7">
    <location>
        <position position="96"/>
    </location>
    <ligand>
        <name>Fe cation</name>
        <dbReference type="ChEBI" id="CHEBI:24875"/>
    </ligand>
</feature>
<evidence type="ECO:0000313" key="10">
    <source>
        <dbReference type="Proteomes" id="UP000198157"/>
    </source>
</evidence>
<keyword evidence="2 7" id="KW-0479">Metal-binding</keyword>
<name>A0A246HPQ7_STEMA</name>
<comment type="cofactor">
    <cofactor evidence="1 7">
        <name>L-ascorbate</name>
        <dbReference type="ChEBI" id="CHEBI:38290"/>
    </cofactor>
</comment>
<dbReference type="InterPro" id="IPR044862">
    <property type="entry name" value="Pro_4_hyd_alph_FE2OG_OXY"/>
</dbReference>
<feature type="binding site" evidence="7">
    <location>
        <position position="162"/>
    </location>
    <ligand>
        <name>Fe cation</name>
        <dbReference type="ChEBI" id="CHEBI:24875"/>
    </ligand>
</feature>
<dbReference type="Pfam" id="PF13640">
    <property type="entry name" value="2OG-FeII_Oxy_3"/>
    <property type="match status" value="1"/>
</dbReference>
<comment type="caution">
    <text evidence="9">The sequence shown here is derived from an EMBL/GenBank/DDBJ whole genome shotgun (WGS) entry which is preliminary data.</text>
</comment>